<keyword evidence="2" id="KW-1185">Reference proteome</keyword>
<dbReference type="RefSeq" id="WP_025833053.1">
    <property type="nucleotide sequence ID" value="NZ_CABMFG010000020.1"/>
</dbReference>
<dbReference type="GeneID" id="92713084"/>
<dbReference type="AlphaFoldDB" id="A0A1M6HJA7"/>
<evidence type="ECO:0000313" key="1">
    <source>
        <dbReference type="EMBL" id="SHJ22234.1"/>
    </source>
</evidence>
<organism evidence="1 2">
    <name type="scientific">Bacteroides stercorirosoris</name>
    <dbReference type="NCBI Taxonomy" id="871324"/>
    <lineage>
        <taxon>Bacteria</taxon>
        <taxon>Pseudomonadati</taxon>
        <taxon>Bacteroidota</taxon>
        <taxon>Bacteroidia</taxon>
        <taxon>Bacteroidales</taxon>
        <taxon>Bacteroidaceae</taxon>
        <taxon>Bacteroides</taxon>
    </lineage>
</organism>
<dbReference type="Proteomes" id="UP000184192">
    <property type="component" value="Unassembled WGS sequence"/>
</dbReference>
<name>A0A1M6HJA7_9BACE</name>
<proteinExistence type="predicted"/>
<dbReference type="eggNOG" id="ENOG503034R">
    <property type="taxonomic scope" value="Bacteria"/>
</dbReference>
<protein>
    <submittedName>
        <fullName evidence="1">Uncharacterized protein</fullName>
    </submittedName>
</protein>
<reference evidence="2" key="1">
    <citation type="submission" date="2016-11" db="EMBL/GenBank/DDBJ databases">
        <authorList>
            <person name="Varghese N."/>
            <person name="Submissions S."/>
        </authorList>
    </citation>
    <scope>NUCLEOTIDE SEQUENCE [LARGE SCALE GENOMIC DNA]</scope>
    <source>
        <strain evidence="2">DSM 26884</strain>
    </source>
</reference>
<gene>
    <name evidence="1" type="ORF">SAMN05444350_11899</name>
</gene>
<evidence type="ECO:0000313" key="2">
    <source>
        <dbReference type="Proteomes" id="UP000184192"/>
    </source>
</evidence>
<accession>A0A1M6HJA7</accession>
<dbReference type="EMBL" id="FQZN01000018">
    <property type="protein sequence ID" value="SHJ22234.1"/>
    <property type="molecule type" value="Genomic_DNA"/>
</dbReference>
<sequence length="119" mass="13614">MSHQAENQSTSSIRTVSKISIVNEDLLAERYYAGIKTHLCVGALRSFKLGYYKGQNIDTVSDLGMHLYESGDALKHEKGEDTFMEMSSFMTELRKMWAVIQKEDTEHMDPYGYDVTIIH</sequence>